<sequence length="425" mass="47537">MNSNKLVLTGVNIVAQDEITTTTTTSTTTVTQWSRVPIKGHIYRRELAELANPSSTLTSYTGTSTNSLASSTDLNGILSDNTAGHISKAPLIIAIVIPLCVAVIGIAALLYWYFYCYRKRVKKHSWNDSIIHNYNNYHVTGEKFQEFATKDDPFSLENAEWELPQKCKGSNKYSTAGSATSGSLSTFSLRSKVPSLPCRTSAAGKGEKLEEMSTNYRIKNMTAVPHKLIQTPTSAIKKFFNRKSMAATIENQRTSLSENLPKPKRAALKSLTLVDRLNDMMRKRITPKTLKADVSTTDKENLRPQIVTVRQISKVPILCDPSKGRKMSDQRRRKEKQEKAAVSYKSFQMSLETLTSDPTEIYIVVLEYEAHLPDEMDLELGEHCVVELKHQDGWCLAAKIDNDRHAYKKGVVPVLCLQLIDDQGS</sequence>
<keyword evidence="3" id="KW-1185">Reference proteome</keyword>
<dbReference type="AlphaFoldDB" id="A0A875RT07"/>
<keyword evidence="1" id="KW-0472">Membrane</keyword>
<dbReference type="EMBL" id="CP064812">
    <property type="protein sequence ID" value="QPG73037.1"/>
    <property type="molecule type" value="Genomic_DNA"/>
</dbReference>
<evidence type="ECO:0008006" key="4">
    <source>
        <dbReference type="Google" id="ProtNLM"/>
    </source>
</evidence>
<evidence type="ECO:0000256" key="1">
    <source>
        <dbReference type="SAM" id="Phobius"/>
    </source>
</evidence>
<dbReference type="Proteomes" id="UP000662931">
    <property type="component" value="Chromosome 1"/>
</dbReference>
<accession>A0A875RT07</accession>
<dbReference type="GeneID" id="62193742"/>
<keyword evidence="1" id="KW-0812">Transmembrane</keyword>
<dbReference type="InterPro" id="IPR036028">
    <property type="entry name" value="SH3-like_dom_sf"/>
</dbReference>
<dbReference type="RefSeq" id="XP_038776602.1">
    <property type="nucleotide sequence ID" value="XM_038920674.1"/>
</dbReference>
<reference evidence="2" key="1">
    <citation type="submission" date="2020-10" db="EMBL/GenBank/DDBJ databases">
        <authorList>
            <person name="Roach M.J.R."/>
        </authorList>
    </citation>
    <scope>NUCLEOTIDE SEQUENCE</scope>
    <source>
        <strain evidence="2">CBS 1945</strain>
    </source>
</reference>
<dbReference type="KEGG" id="bnn:FOA43_000341"/>
<evidence type="ECO:0000313" key="2">
    <source>
        <dbReference type="EMBL" id="QPG73037.1"/>
    </source>
</evidence>
<feature type="transmembrane region" description="Helical" evidence="1">
    <location>
        <begin position="91"/>
        <end position="114"/>
    </location>
</feature>
<organism evidence="2 3">
    <name type="scientific">Eeniella nana</name>
    <name type="common">Yeast</name>
    <name type="synonym">Brettanomyces nanus</name>
    <dbReference type="NCBI Taxonomy" id="13502"/>
    <lineage>
        <taxon>Eukaryota</taxon>
        <taxon>Fungi</taxon>
        <taxon>Dikarya</taxon>
        <taxon>Ascomycota</taxon>
        <taxon>Saccharomycotina</taxon>
        <taxon>Pichiomycetes</taxon>
        <taxon>Pichiales</taxon>
        <taxon>Pichiaceae</taxon>
        <taxon>Brettanomyces</taxon>
    </lineage>
</organism>
<proteinExistence type="predicted"/>
<name>A0A875RT07_EENNA</name>
<gene>
    <name evidence="2" type="ORF">FOA43_000341</name>
</gene>
<dbReference type="SUPFAM" id="SSF50044">
    <property type="entry name" value="SH3-domain"/>
    <property type="match status" value="1"/>
</dbReference>
<keyword evidence="1" id="KW-1133">Transmembrane helix</keyword>
<protein>
    <recommendedName>
        <fullName evidence="4">SH3 domain-containing protein</fullName>
    </recommendedName>
</protein>
<evidence type="ECO:0000313" key="3">
    <source>
        <dbReference type="Proteomes" id="UP000662931"/>
    </source>
</evidence>